<evidence type="ECO:0000313" key="6">
    <source>
        <dbReference type="Proteomes" id="UP001595528"/>
    </source>
</evidence>
<evidence type="ECO:0000256" key="4">
    <source>
        <dbReference type="RuleBase" id="RU000363"/>
    </source>
</evidence>
<dbReference type="InterPro" id="IPR002347">
    <property type="entry name" value="SDR_fam"/>
</dbReference>
<dbReference type="RefSeq" id="WP_379900990.1">
    <property type="nucleotide sequence ID" value="NZ_JBHRTR010000028.1"/>
</dbReference>
<keyword evidence="6" id="KW-1185">Reference proteome</keyword>
<dbReference type="InterPro" id="IPR020904">
    <property type="entry name" value="Sc_DH/Rdtase_CS"/>
</dbReference>
<comment type="caution">
    <text evidence="5">The sequence shown here is derived from an EMBL/GenBank/DDBJ whole genome shotgun (WGS) entry which is preliminary data.</text>
</comment>
<dbReference type="Gene3D" id="3.40.50.720">
    <property type="entry name" value="NAD(P)-binding Rossmann-like Domain"/>
    <property type="match status" value="1"/>
</dbReference>
<evidence type="ECO:0000256" key="3">
    <source>
        <dbReference type="ARBA" id="ARBA00023002"/>
    </source>
</evidence>
<dbReference type="InterPro" id="IPR052178">
    <property type="entry name" value="Sec_Metab_Biosynth_SDR"/>
</dbReference>
<keyword evidence="3" id="KW-0560">Oxidoreductase</keyword>
<dbReference type="Pfam" id="PF00106">
    <property type="entry name" value="adh_short"/>
    <property type="match status" value="1"/>
</dbReference>
<evidence type="ECO:0000256" key="1">
    <source>
        <dbReference type="ARBA" id="ARBA00006484"/>
    </source>
</evidence>
<name>A0ABV7L0F8_9PROT</name>
<gene>
    <name evidence="5" type="ORF">ACFOGJ_12960</name>
</gene>
<evidence type="ECO:0000256" key="2">
    <source>
        <dbReference type="ARBA" id="ARBA00022857"/>
    </source>
</evidence>
<dbReference type="Proteomes" id="UP001595528">
    <property type="component" value="Unassembled WGS sequence"/>
</dbReference>
<sequence>MDIATLFDVRGKRALVTGGSGGIGYMIAEGLVRAGVEVWICSRKEADIKAAAEKLSALGTAHAIAADLSGEEGLQKVADELNAAGPLHILVNNAGATWGAKLDGFPRKGFEKVMNLNVTAPFELTKLLLPALRAAATAEDPARVINIASIDGLKVPRWESYPYSASKAGIIHLSRHMGKFLAAEDISVNVIAPGFFPSKMTAAVVDFDDAEAMDAVASPLGHRAGRPEDIAAGVIYLTSRAGAWLSGVVLPISGGMATLD</sequence>
<dbReference type="PANTHER" id="PTHR43618">
    <property type="entry name" value="7-ALPHA-HYDROXYSTEROID DEHYDROGENASE"/>
    <property type="match status" value="1"/>
</dbReference>
<evidence type="ECO:0000313" key="5">
    <source>
        <dbReference type="EMBL" id="MFC3228148.1"/>
    </source>
</evidence>
<dbReference type="SUPFAM" id="SSF51735">
    <property type="entry name" value="NAD(P)-binding Rossmann-fold domains"/>
    <property type="match status" value="1"/>
</dbReference>
<dbReference type="InterPro" id="IPR036291">
    <property type="entry name" value="NAD(P)-bd_dom_sf"/>
</dbReference>
<comment type="similarity">
    <text evidence="1 4">Belongs to the short-chain dehydrogenases/reductases (SDR) family.</text>
</comment>
<keyword evidence="2" id="KW-0521">NADP</keyword>
<dbReference type="PROSITE" id="PS00061">
    <property type="entry name" value="ADH_SHORT"/>
    <property type="match status" value="1"/>
</dbReference>
<dbReference type="PRINTS" id="PR00080">
    <property type="entry name" value="SDRFAMILY"/>
</dbReference>
<proteinExistence type="inferred from homology"/>
<dbReference type="PRINTS" id="PR00081">
    <property type="entry name" value="GDHRDH"/>
</dbReference>
<dbReference type="PANTHER" id="PTHR43618:SF8">
    <property type="entry name" value="7ALPHA-HYDROXYSTEROID DEHYDROGENASE"/>
    <property type="match status" value="1"/>
</dbReference>
<accession>A0ABV7L0F8</accession>
<reference evidence="6" key="1">
    <citation type="journal article" date="2019" name="Int. J. Syst. Evol. Microbiol.">
        <title>The Global Catalogue of Microorganisms (GCM) 10K type strain sequencing project: providing services to taxonomists for standard genome sequencing and annotation.</title>
        <authorList>
            <consortium name="The Broad Institute Genomics Platform"/>
            <consortium name="The Broad Institute Genome Sequencing Center for Infectious Disease"/>
            <person name="Wu L."/>
            <person name="Ma J."/>
        </authorList>
    </citation>
    <scope>NUCLEOTIDE SEQUENCE [LARGE SCALE GENOMIC DNA]</scope>
    <source>
        <strain evidence="6">KCTC 42964</strain>
    </source>
</reference>
<organism evidence="5 6">
    <name type="scientific">Marinibaculum pumilum</name>
    <dbReference type="NCBI Taxonomy" id="1766165"/>
    <lineage>
        <taxon>Bacteria</taxon>
        <taxon>Pseudomonadati</taxon>
        <taxon>Pseudomonadota</taxon>
        <taxon>Alphaproteobacteria</taxon>
        <taxon>Rhodospirillales</taxon>
        <taxon>Rhodospirillaceae</taxon>
        <taxon>Marinibaculum</taxon>
    </lineage>
</organism>
<dbReference type="EMBL" id="JBHRTR010000028">
    <property type="protein sequence ID" value="MFC3228148.1"/>
    <property type="molecule type" value="Genomic_DNA"/>
</dbReference>
<protein>
    <submittedName>
        <fullName evidence="5">SDR family NAD(P)-dependent oxidoreductase</fullName>
    </submittedName>
</protein>